<evidence type="ECO:0000313" key="2">
    <source>
        <dbReference type="Proteomes" id="UP000076643"/>
    </source>
</evidence>
<dbReference type="Proteomes" id="UP000076643">
    <property type="component" value="Unassembled WGS sequence"/>
</dbReference>
<comment type="caution">
    <text evidence="1">The sequence shown here is derived from an EMBL/GenBank/DDBJ whole genome shotgun (WGS) entry which is preliminary data.</text>
</comment>
<dbReference type="PATRIC" id="fig|1365250.3.peg.5027"/>
<proteinExistence type="predicted"/>
<accession>A0A166UE58</accession>
<evidence type="ECO:0000313" key="1">
    <source>
        <dbReference type="EMBL" id="KZN29863.1"/>
    </source>
</evidence>
<name>A0A166UE58_9GAMM</name>
<gene>
    <name evidence="1" type="ORF">N475_25140</name>
</gene>
<keyword evidence="2" id="KW-1185">Reference proteome</keyword>
<dbReference type="AlphaFoldDB" id="A0A166UE58"/>
<sequence>MQSVILCVFEGEKREHQYFNNLQKHFLDGSNIVKCSFGNDIYELYKALAKEEYAVDTLEVIKESKDVPKNKELLAGYEVDDINQIYLFFDMDCHDGQYSEQKLTDMVDYFSDETDMGKLFISYPMIEAIRDLESIDEFMDKVVTLQECANYKQLSARGVKELSDPRKVSKSMWFTLVELNVKKACRVVSDLLENDLEQLALPEQLDIAVSQCQALEQRNIVFVLSAFPIFLFHQYGQDFIPGN</sequence>
<reference evidence="1 2" key="1">
    <citation type="submission" date="2013-07" db="EMBL/GenBank/DDBJ databases">
        <title>Comparative Genomic and Metabolomic Analysis of Twelve Strains of Pseudoalteromonas luteoviolacea.</title>
        <authorList>
            <person name="Vynne N.G."/>
            <person name="Mansson M."/>
            <person name="Gram L."/>
        </authorList>
    </citation>
    <scope>NUCLEOTIDE SEQUENCE [LARGE SCALE GENOMIC DNA]</scope>
    <source>
        <strain evidence="1 2">DSM 6061</strain>
    </source>
</reference>
<dbReference type="RefSeq" id="WP_063366083.1">
    <property type="nucleotide sequence ID" value="NZ_AUYB01000155.1"/>
</dbReference>
<dbReference type="EMBL" id="AUYB01000155">
    <property type="protein sequence ID" value="KZN29863.1"/>
    <property type="molecule type" value="Genomic_DNA"/>
</dbReference>
<protein>
    <submittedName>
        <fullName evidence="1">Uncharacterized protein</fullName>
    </submittedName>
</protein>
<organism evidence="1 2">
    <name type="scientific">Pseudoalteromonas luteoviolacea DSM 6061</name>
    <dbReference type="NCBI Taxonomy" id="1365250"/>
    <lineage>
        <taxon>Bacteria</taxon>
        <taxon>Pseudomonadati</taxon>
        <taxon>Pseudomonadota</taxon>
        <taxon>Gammaproteobacteria</taxon>
        <taxon>Alteromonadales</taxon>
        <taxon>Pseudoalteromonadaceae</taxon>
        <taxon>Pseudoalteromonas</taxon>
    </lineage>
</organism>